<dbReference type="RefSeq" id="WP_112306570.1">
    <property type="nucleotide sequence ID" value="NZ_QMDV01000004.1"/>
</dbReference>
<accession>A0A364RC79</accession>
<protein>
    <submittedName>
        <fullName evidence="1">FMN-binding negative transcriptional regulator</fullName>
    </submittedName>
</protein>
<dbReference type="Proteomes" id="UP000251692">
    <property type="component" value="Unassembled WGS sequence"/>
</dbReference>
<gene>
    <name evidence="1" type="ORF">DP923_14490</name>
</gene>
<proteinExistence type="predicted"/>
<evidence type="ECO:0000313" key="1">
    <source>
        <dbReference type="EMBL" id="RAU81892.1"/>
    </source>
</evidence>
<keyword evidence="2" id="KW-1185">Reference proteome</keyword>
<name>A0A364RC79_9BACT</name>
<reference evidence="1 2" key="1">
    <citation type="submission" date="2018-06" db="EMBL/GenBank/DDBJ databases">
        <authorList>
            <person name="Liu Z.-W."/>
        </authorList>
    </citation>
    <scope>NUCLEOTIDE SEQUENCE [LARGE SCALE GENOMIC DNA]</scope>
    <source>
        <strain evidence="1 2">2b14</strain>
    </source>
</reference>
<evidence type="ECO:0000313" key="2">
    <source>
        <dbReference type="Proteomes" id="UP000251692"/>
    </source>
</evidence>
<dbReference type="EMBL" id="QMDV01000004">
    <property type="protein sequence ID" value="RAU81892.1"/>
    <property type="molecule type" value="Genomic_DNA"/>
</dbReference>
<dbReference type="OrthoDB" id="9794948at2"/>
<dbReference type="Gene3D" id="2.30.110.10">
    <property type="entry name" value="Electron Transport, Fmn-binding Protein, Chain A"/>
    <property type="match status" value="1"/>
</dbReference>
<dbReference type="InterPro" id="IPR007396">
    <property type="entry name" value="TR_PAI2-type"/>
</dbReference>
<dbReference type="Pfam" id="PF04299">
    <property type="entry name" value="FMN_bind_2"/>
    <property type="match status" value="1"/>
</dbReference>
<dbReference type="PIRSF" id="PIRSF010372">
    <property type="entry name" value="PaiB"/>
    <property type="match status" value="1"/>
</dbReference>
<dbReference type="PANTHER" id="PTHR35802:SF1">
    <property type="entry name" value="PROTEASE SYNTHASE AND SPORULATION PROTEIN PAI 2"/>
    <property type="match status" value="1"/>
</dbReference>
<comment type="caution">
    <text evidence="1">The sequence shown here is derived from an EMBL/GenBank/DDBJ whole genome shotgun (WGS) entry which is preliminary data.</text>
</comment>
<dbReference type="AlphaFoldDB" id="A0A364RC79"/>
<reference evidence="1 2" key="2">
    <citation type="submission" date="2018-07" db="EMBL/GenBank/DDBJ databases">
        <title>Pontibacter sp. 2b14 genomic sequence and assembly.</title>
        <authorList>
            <person name="Du Z.-J."/>
        </authorList>
    </citation>
    <scope>NUCLEOTIDE SEQUENCE [LARGE SCALE GENOMIC DNA]</scope>
    <source>
        <strain evidence="1 2">2b14</strain>
    </source>
</reference>
<organism evidence="1 2">
    <name type="scientific">Pontibacter arcticus</name>
    <dbReference type="NCBI Taxonomy" id="2080288"/>
    <lineage>
        <taxon>Bacteria</taxon>
        <taxon>Pseudomonadati</taxon>
        <taxon>Bacteroidota</taxon>
        <taxon>Cytophagia</taxon>
        <taxon>Cytophagales</taxon>
        <taxon>Hymenobacteraceae</taxon>
        <taxon>Pontibacter</taxon>
    </lineage>
</organism>
<dbReference type="PANTHER" id="PTHR35802">
    <property type="entry name" value="PROTEASE SYNTHASE AND SPORULATION PROTEIN PAI 2"/>
    <property type="match status" value="1"/>
</dbReference>
<dbReference type="SUPFAM" id="SSF50475">
    <property type="entry name" value="FMN-binding split barrel"/>
    <property type="match status" value="1"/>
</dbReference>
<sequence>MYIPKLNRTTDQEEIITFMQKYSFATIITVKDNYQTATHLPFIISKREDKIILTSHFAKANPQWQELTANQVLVIFSEPHAYISPKHYDKQLNVPTWNYIAVHAYGNGTLLLDTTKAFEVLETTIETYEAAYKAQWNKLPDDYKLNMIKGIVAFEIEVADLQGKKKLSQNKTAAEQASIVAALESSDSTTEKELGLYMKKEMLKKKV</sequence>
<dbReference type="InterPro" id="IPR012349">
    <property type="entry name" value="Split_barrel_FMN-bd"/>
</dbReference>